<proteinExistence type="inferred from homology"/>
<evidence type="ECO:0000256" key="8">
    <source>
        <dbReference type="ARBA" id="ARBA00023329"/>
    </source>
</evidence>
<keyword evidence="12" id="KW-0675">Receptor</keyword>
<dbReference type="KEGG" id="goe:100903447"/>
<evidence type="ECO:0000256" key="2">
    <source>
        <dbReference type="ARBA" id="ARBA00004419"/>
    </source>
</evidence>
<dbReference type="PANTHER" id="PTHR10969">
    <property type="entry name" value="MICROTUBULE-ASSOCIATED PROTEINS 1A/1B LIGHT CHAIN 3-RELATED"/>
    <property type="match status" value="1"/>
</dbReference>
<dbReference type="Proteomes" id="UP000694867">
    <property type="component" value="Unplaced"/>
</dbReference>
<sequence>MKFEYKQEHGFEKRRAEGEKIRKKYPDRVPVIVEKAPKSRIGNLDKKKYLVPSELCVGQFYQLIRKRIQLKPEDALFFFVNNAMPHTSGTMGTLYQEHHEEDFFLYMAYSDENVYGGEDL</sequence>
<dbReference type="RefSeq" id="XP_003739649.1">
    <property type="nucleotide sequence ID" value="XM_003739601.1"/>
</dbReference>
<evidence type="ECO:0000256" key="7">
    <source>
        <dbReference type="ARBA" id="ARBA00023288"/>
    </source>
</evidence>
<dbReference type="GO" id="GO:0031410">
    <property type="term" value="C:cytoplasmic vesicle"/>
    <property type="evidence" value="ECO:0007669"/>
    <property type="project" value="UniProtKB-KW"/>
</dbReference>
<accession>A0AAJ6QME2</accession>
<dbReference type="GeneID" id="100903447"/>
<comment type="similarity">
    <text evidence="3 10">Belongs to the ATG8 family.</text>
</comment>
<keyword evidence="5 10" id="KW-0072">Autophagy</keyword>
<evidence type="ECO:0000313" key="12">
    <source>
        <dbReference type="RefSeq" id="XP_003739649.1"/>
    </source>
</evidence>
<evidence type="ECO:0000256" key="5">
    <source>
        <dbReference type="ARBA" id="ARBA00023006"/>
    </source>
</evidence>
<dbReference type="SUPFAM" id="SSF54236">
    <property type="entry name" value="Ubiquitin-like"/>
    <property type="match status" value="1"/>
</dbReference>
<dbReference type="Gene3D" id="3.10.20.90">
    <property type="entry name" value="Phosphatidylinositol 3-kinase Catalytic Subunit, Chain A, domain 1"/>
    <property type="match status" value="1"/>
</dbReference>
<organism evidence="11 12">
    <name type="scientific">Galendromus occidentalis</name>
    <name type="common">western predatory mite</name>
    <dbReference type="NCBI Taxonomy" id="34638"/>
    <lineage>
        <taxon>Eukaryota</taxon>
        <taxon>Metazoa</taxon>
        <taxon>Ecdysozoa</taxon>
        <taxon>Arthropoda</taxon>
        <taxon>Chelicerata</taxon>
        <taxon>Arachnida</taxon>
        <taxon>Acari</taxon>
        <taxon>Parasitiformes</taxon>
        <taxon>Mesostigmata</taxon>
        <taxon>Gamasina</taxon>
        <taxon>Phytoseioidea</taxon>
        <taxon>Phytoseiidae</taxon>
        <taxon>Typhlodrominae</taxon>
        <taxon>Galendromus</taxon>
    </lineage>
</organism>
<dbReference type="GO" id="GO:0005776">
    <property type="term" value="C:autophagosome"/>
    <property type="evidence" value="ECO:0007669"/>
    <property type="project" value="UniProtKB-SubCell"/>
</dbReference>
<protein>
    <submittedName>
        <fullName evidence="12">Gamma-aminobutyric acid receptor-associated protein</fullName>
    </submittedName>
</protein>
<dbReference type="InterPro" id="IPR004241">
    <property type="entry name" value="Atg8-like"/>
</dbReference>
<keyword evidence="8" id="KW-0968">Cytoplasmic vesicle</keyword>
<reference evidence="12" key="1">
    <citation type="submission" date="2025-08" db="UniProtKB">
        <authorList>
            <consortium name="RefSeq"/>
        </authorList>
    </citation>
    <scope>IDENTIFICATION</scope>
</reference>
<evidence type="ECO:0000256" key="10">
    <source>
        <dbReference type="RuleBase" id="RU004384"/>
    </source>
</evidence>
<comment type="subcellular location">
    <subcellularLocation>
        <location evidence="2">Cytoplasmic vesicle</location>
        <location evidence="2">Autophagosome</location>
    </subcellularLocation>
    <subcellularLocation>
        <location evidence="1">Endomembrane system</location>
    </subcellularLocation>
</comment>
<gene>
    <name evidence="12" type="primary">LOC100903447</name>
</gene>
<evidence type="ECO:0000313" key="11">
    <source>
        <dbReference type="Proteomes" id="UP000694867"/>
    </source>
</evidence>
<keyword evidence="6" id="KW-0472">Membrane</keyword>
<evidence type="ECO:0000256" key="3">
    <source>
        <dbReference type="ARBA" id="ARBA00007293"/>
    </source>
</evidence>
<feature type="lipid moiety-binding region" description="Phosphatidylserine amidated glycine; alternate" evidence="9">
    <location>
        <position position="116"/>
    </location>
</feature>
<evidence type="ECO:0000256" key="6">
    <source>
        <dbReference type="ARBA" id="ARBA00023136"/>
    </source>
</evidence>
<evidence type="ECO:0000256" key="4">
    <source>
        <dbReference type="ARBA" id="ARBA00022490"/>
    </source>
</evidence>
<dbReference type="Pfam" id="PF02991">
    <property type="entry name" value="ATG8"/>
    <property type="match status" value="1"/>
</dbReference>
<dbReference type="GO" id="GO:0012505">
    <property type="term" value="C:endomembrane system"/>
    <property type="evidence" value="ECO:0007669"/>
    <property type="project" value="UniProtKB-SubCell"/>
</dbReference>
<keyword evidence="4" id="KW-0963">Cytoplasm</keyword>
<dbReference type="CTD" id="32001"/>
<evidence type="ECO:0000256" key="1">
    <source>
        <dbReference type="ARBA" id="ARBA00004308"/>
    </source>
</evidence>
<dbReference type="GO" id="GO:0006914">
    <property type="term" value="P:autophagy"/>
    <property type="evidence" value="ECO:0007669"/>
    <property type="project" value="UniProtKB-KW"/>
</dbReference>
<dbReference type="FunFam" id="3.10.20.90:FF:000037">
    <property type="entry name" value="Gamma-aminobutyric acid receptor-associated protein-like 1"/>
    <property type="match status" value="1"/>
</dbReference>
<evidence type="ECO:0000256" key="9">
    <source>
        <dbReference type="PIRSR" id="PIRSR604241-50"/>
    </source>
</evidence>
<name>A0AAJ6QME2_9ACAR</name>
<keyword evidence="11" id="KW-1185">Reference proteome</keyword>
<dbReference type="InterPro" id="IPR029071">
    <property type="entry name" value="Ubiquitin-like_domsf"/>
</dbReference>
<dbReference type="AlphaFoldDB" id="A0AAJ6QME2"/>
<keyword evidence="7 9" id="KW-0449">Lipoprotein</keyword>